<feature type="region of interest" description="Disordered" evidence="19">
    <location>
        <begin position="1"/>
        <end position="23"/>
    </location>
</feature>
<dbReference type="AlphaFoldDB" id="A0A6J4K6T9"/>
<comment type="catalytic activity">
    <reaction evidence="15 18">
        <text>alpha-D-glucosamine 1-phosphate + acetyl-CoA = N-acetyl-alpha-D-glucosamine 1-phosphate + CoA + H(+)</text>
        <dbReference type="Rhea" id="RHEA:13725"/>
        <dbReference type="ChEBI" id="CHEBI:15378"/>
        <dbReference type="ChEBI" id="CHEBI:57287"/>
        <dbReference type="ChEBI" id="CHEBI:57288"/>
        <dbReference type="ChEBI" id="CHEBI:57776"/>
        <dbReference type="ChEBI" id="CHEBI:58516"/>
        <dbReference type="EC" id="2.3.1.157"/>
    </reaction>
</comment>
<comment type="caution">
    <text evidence="18">Lacks conserved residue(s) required for the propagation of feature annotation.</text>
</comment>
<comment type="similarity">
    <text evidence="3 18">In the N-terminal section; belongs to the N-acetylglucosamine-1-phosphate uridyltransferase family.</text>
</comment>
<gene>
    <name evidence="18" type="primary">glmU</name>
    <name evidence="21" type="ORF">AVDCRST_MAG63-4810</name>
</gene>
<evidence type="ECO:0000256" key="2">
    <source>
        <dbReference type="ARBA" id="ARBA00007707"/>
    </source>
</evidence>
<feature type="binding site" evidence="18">
    <location>
        <position position="375"/>
    </location>
    <ligand>
        <name>UDP-N-acetyl-alpha-D-glucosamine</name>
        <dbReference type="ChEBI" id="CHEBI:57705"/>
    </ligand>
</feature>
<evidence type="ECO:0000256" key="8">
    <source>
        <dbReference type="ARBA" id="ARBA00022737"/>
    </source>
</evidence>
<keyword evidence="8 18" id="KW-0677">Repeat</keyword>
<comment type="pathway">
    <text evidence="18">Nucleotide-sugar biosynthesis; UDP-N-acetyl-alpha-D-glucosamine biosynthesis; UDP-N-acetyl-alpha-D-glucosamine from N-acetyl-alpha-D-glucosamine 1-phosphate: step 1/1.</text>
</comment>
<dbReference type="PANTHER" id="PTHR43584:SF3">
    <property type="entry name" value="BIFUNCTIONAL PROTEIN GLMU"/>
    <property type="match status" value="1"/>
</dbReference>
<accession>A0A6J4K6T9</accession>
<feature type="binding site" evidence="18">
    <location>
        <position position="404"/>
    </location>
    <ligand>
        <name>acetyl-CoA</name>
        <dbReference type="ChEBI" id="CHEBI:57288"/>
    </ligand>
</feature>
<keyword evidence="6 18" id="KW-0548">Nucleotidyltransferase</keyword>
<dbReference type="CDD" id="cd03353">
    <property type="entry name" value="LbH_GlmU_C"/>
    <property type="match status" value="1"/>
</dbReference>
<evidence type="ECO:0000256" key="1">
    <source>
        <dbReference type="ARBA" id="ARBA00004496"/>
    </source>
</evidence>
<dbReference type="GO" id="GO:0008360">
    <property type="term" value="P:regulation of cell shape"/>
    <property type="evidence" value="ECO:0007669"/>
    <property type="project" value="UniProtKB-KW"/>
</dbReference>
<feature type="binding site" evidence="18">
    <location>
        <position position="390"/>
    </location>
    <ligand>
        <name>UDP-N-acetyl-alpha-D-glucosamine</name>
        <dbReference type="ChEBI" id="CHEBI:57705"/>
    </ligand>
</feature>
<evidence type="ECO:0000256" key="9">
    <source>
        <dbReference type="ARBA" id="ARBA00022842"/>
    </source>
</evidence>
<dbReference type="GO" id="GO:0009245">
    <property type="term" value="P:lipid A biosynthetic process"/>
    <property type="evidence" value="ECO:0007669"/>
    <property type="project" value="UniProtKB-UniRule"/>
</dbReference>
<feature type="region of interest" description="N-acetyltransferase" evidence="18">
    <location>
        <begin position="276"/>
        <end position="511"/>
    </location>
</feature>
<feature type="domain" description="MobA-like NTP transferase" evidence="20">
    <location>
        <begin position="24"/>
        <end position="150"/>
    </location>
</feature>
<dbReference type="EC" id="2.3.1.157" evidence="18"/>
<protein>
    <recommendedName>
        <fullName evidence="18">Bifunctional protein GlmU</fullName>
    </recommendedName>
    <domain>
        <recommendedName>
            <fullName evidence="18">UDP-N-acetylglucosamine pyrophosphorylase</fullName>
            <ecNumber evidence="18">2.7.7.23</ecNumber>
        </recommendedName>
        <alternativeName>
            <fullName evidence="18">N-acetylglucosamine-1-phosphate uridyltransferase</fullName>
        </alternativeName>
    </domain>
    <domain>
        <recommendedName>
            <fullName evidence="18">Glucosamine-1-phosphate N-acetyltransferase</fullName>
            <ecNumber evidence="18">2.3.1.157</ecNumber>
        </recommendedName>
    </domain>
</protein>
<dbReference type="GO" id="GO:0000287">
    <property type="term" value="F:magnesium ion binding"/>
    <property type="evidence" value="ECO:0007669"/>
    <property type="project" value="UniProtKB-UniRule"/>
</dbReference>
<dbReference type="NCBIfam" id="TIGR01173">
    <property type="entry name" value="glmU"/>
    <property type="match status" value="1"/>
</dbReference>
<evidence type="ECO:0000256" key="11">
    <source>
        <dbReference type="ARBA" id="ARBA00022984"/>
    </source>
</evidence>
<dbReference type="UniPathway" id="UPA00973"/>
<evidence type="ECO:0000256" key="7">
    <source>
        <dbReference type="ARBA" id="ARBA00022723"/>
    </source>
</evidence>
<evidence type="ECO:0000256" key="10">
    <source>
        <dbReference type="ARBA" id="ARBA00022960"/>
    </source>
</evidence>
<keyword evidence="7 18" id="KW-0479">Metal-binding</keyword>
<keyword evidence="11 18" id="KW-0573">Peptidoglycan synthesis</keyword>
<comment type="similarity">
    <text evidence="2 18">In the C-terminal section; belongs to the transferase hexapeptide repeat family.</text>
</comment>
<dbReference type="EMBL" id="CADCTO010000672">
    <property type="protein sequence ID" value="CAA9296126.1"/>
    <property type="molecule type" value="Genomic_DNA"/>
</dbReference>
<dbReference type="CDD" id="cd02540">
    <property type="entry name" value="GT2_GlmU_N_bac"/>
    <property type="match status" value="1"/>
</dbReference>
<comment type="cofactor">
    <cofactor evidence="18">
        <name>Mg(2+)</name>
        <dbReference type="ChEBI" id="CHEBI:18420"/>
    </cofactor>
    <text evidence="18">Binds 1 Mg(2+) ion per subunit.</text>
</comment>
<feature type="binding site" evidence="18">
    <location>
        <begin position="27"/>
        <end position="30"/>
    </location>
    <ligand>
        <name>UDP-N-acetyl-alpha-D-glucosamine</name>
        <dbReference type="ChEBI" id="CHEBI:57705"/>
    </ligand>
</feature>
<dbReference type="PANTHER" id="PTHR43584">
    <property type="entry name" value="NUCLEOTIDYL TRANSFERASE"/>
    <property type="match status" value="1"/>
</dbReference>
<reference evidence="21" key="1">
    <citation type="submission" date="2020-02" db="EMBL/GenBank/DDBJ databases">
        <authorList>
            <person name="Meier V. D."/>
        </authorList>
    </citation>
    <scope>NUCLEOTIDE SEQUENCE</scope>
    <source>
        <strain evidence="21">AVDCRST_MAG63</strain>
    </source>
</reference>
<dbReference type="SUPFAM" id="SSF51161">
    <property type="entry name" value="Trimeric LpxA-like enzymes"/>
    <property type="match status" value="1"/>
</dbReference>
<feature type="region of interest" description="Linker" evidence="18">
    <location>
        <begin position="255"/>
        <end position="275"/>
    </location>
</feature>
<comment type="catalytic activity">
    <reaction evidence="16 18">
        <text>N-acetyl-alpha-D-glucosamine 1-phosphate + UTP + H(+) = UDP-N-acetyl-alpha-D-glucosamine + diphosphate</text>
        <dbReference type="Rhea" id="RHEA:13509"/>
        <dbReference type="ChEBI" id="CHEBI:15378"/>
        <dbReference type="ChEBI" id="CHEBI:33019"/>
        <dbReference type="ChEBI" id="CHEBI:46398"/>
        <dbReference type="ChEBI" id="CHEBI:57705"/>
        <dbReference type="ChEBI" id="CHEBI:57776"/>
        <dbReference type="EC" id="2.7.7.23"/>
    </reaction>
</comment>
<feature type="binding site" evidence="18">
    <location>
        <position position="357"/>
    </location>
    <ligand>
        <name>UDP-N-acetyl-alpha-D-glucosamine</name>
        <dbReference type="ChEBI" id="CHEBI:57705"/>
    </ligand>
</feature>
<dbReference type="SUPFAM" id="SSF53448">
    <property type="entry name" value="Nucleotide-diphospho-sugar transferases"/>
    <property type="match status" value="1"/>
</dbReference>
<keyword evidence="5 18" id="KW-0808">Transferase</keyword>
<feature type="binding site" evidence="18">
    <location>
        <position position="401"/>
    </location>
    <ligand>
        <name>UDP-N-acetyl-alpha-D-glucosamine</name>
        <dbReference type="ChEBI" id="CHEBI:57705"/>
    </ligand>
</feature>
<feature type="binding site" evidence="18">
    <location>
        <position position="164"/>
    </location>
    <ligand>
        <name>UDP-N-acetyl-alpha-D-glucosamine</name>
        <dbReference type="ChEBI" id="CHEBI:57705"/>
    </ligand>
</feature>
<feature type="binding site" evidence="18">
    <location>
        <begin position="410"/>
        <end position="411"/>
    </location>
    <ligand>
        <name>acetyl-CoA</name>
        <dbReference type="ChEBI" id="CHEBI:57288"/>
    </ligand>
</feature>
<feature type="binding site" evidence="18">
    <location>
        <position position="464"/>
    </location>
    <ligand>
        <name>acetyl-CoA</name>
        <dbReference type="ChEBI" id="CHEBI:57288"/>
    </ligand>
</feature>
<dbReference type="InterPro" id="IPR025877">
    <property type="entry name" value="MobA-like_NTP_Trfase"/>
</dbReference>
<dbReference type="GO" id="GO:0071555">
    <property type="term" value="P:cell wall organization"/>
    <property type="evidence" value="ECO:0007669"/>
    <property type="project" value="UniProtKB-KW"/>
</dbReference>
<feature type="binding site" evidence="18">
    <location>
        <position position="96"/>
    </location>
    <ligand>
        <name>UDP-N-acetyl-alpha-D-glucosamine</name>
        <dbReference type="ChEBI" id="CHEBI:57705"/>
    </ligand>
</feature>
<dbReference type="Gene3D" id="2.160.10.10">
    <property type="entry name" value="Hexapeptide repeat proteins"/>
    <property type="match status" value="1"/>
</dbReference>
<dbReference type="UniPathway" id="UPA00113">
    <property type="reaction ID" value="UER00532"/>
</dbReference>
<evidence type="ECO:0000256" key="18">
    <source>
        <dbReference type="HAMAP-Rule" id="MF_01631"/>
    </source>
</evidence>
<dbReference type="InterPro" id="IPR029044">
    <property type="entry name" value="Nucleotide-diphossugar_trans"/>
</dbReference>
<feature type="binding site" evidence="18">
    <location>
        <position position="126"/>
    </location>
    <ligand>
        <name>Mg(2+)</name>
        <dbReference type="ChEBI" id="CHEBI:18420"/>
    </ligand>
</feature>
<evidence type="ECO:0000256" key="14">
    <source>
        <dbReference type="ARBA" id="ARBA00023316"/>
    </source>
</evidence>
<dbReference type="HAMAP" id="MF_01631">
    <property type="entry name" value="GlmU"/>
    <property type="match status" value="1"/>
</dbReference>
<evidence type="ECO:0000256" key="16">
    <source>
        <dbReference type="ARBA" id="ARBA00048493"/>
    </source>
</evidence>
<comment type="function">
    <text evidence="17 18">Catalyzes the last two sequential reactions in the de novo biosynthetic pathway for UDP-N-acetylglucosamine (UDP-GlcNAc). The C-terminal domain catalyzes the transfer of acetyl group from acetyl coenzyme A to glucosamine-1-phosphate (GlcN-1-P) to produce N-acetylglucosamine-1-phosphate (GlcNAc-1-P), which is converted into UDP-GlcNAc by the transfer of uridine 5-monophosphate (from uridine 5-triphosphate), a reaction catalyzed by the N-terminal domain.</text>
</comment>
<dbReference type="InterPro" id="IPR038009">
    <property type="entry name" value="GlmU_C_LbH"/>
</dbReference>
<feature type="binding site" evidence="18">
    <location>
        <position position="447"/>
    </location>
    <ligand>
        <name>acetyl-CoA</name>
        <dbReference type="ChEBI" id="CHEBI:57288"/>
    </ligand>
</feature>
<dbReference type="GO" id="GO:0003977">
    <property type="term" value="F:UDP-N-acetylglucosamine diphosphorylase activity"/>
    <property type="evidence" value="ECO:0007669"/>
    <property type="project" value="UniProtKB-UniRule"/>
</dbReference>
<feature type="binding site" evidence="18">
    <location>
        <position position="41"/>
    </location>
    <ligand>
        <name>UDP-N-acetyl-alpha-D-glucosamine</name>
        <dbReference type="ChEBI" id="CHEBI:57705"/>
    </ligand>
</feature>
<keyword evidence="4 18" id="KW-0963">Cytoplasm</keyword>
<keyword evidence="13 18" id="KW-0012">Acyltransferase</keyword>
<dbReference type="GO" id="GO:0005737">
    <property type="term" value="C:cytoplasm"/>
    <property type="evidence" value="ECO:0007669"/>
    <property type="project" value="UniProtKB-SubCell"/>
</dbReference>
<keyword evidence="10 18" id="KW-0133">Cell shape</keyword>
<comment type="pathway">
    <text evidence="18">Nucleotide-sugar biosynthesis; UDP-N-acetyl-alpha-D-glucosamine biosynthesis; N-acetyl-alpha-D-glucosamine 1-phosphate from alpha-D-glucosamine 6-phosphate (route II): step 2/2.</text>
</comment>
<dbReference type="InterPro" id="IPR005882">
    <property type="entry name" value="Bifunctional_GlmU"/>
</dbReference>
<sequence length="511" mass="53123">MREAAAEDSAGDTARGRGASPPAAIVLAAGKSTRMRSKLPKALHPVCGRPLLAHILDALQNAGVARRVLVVGHQADVLQSRMDETFGPGTNAYALQTEQKGTGHAALMAAPALAGHAGTVLVVPGDTPLLTAGILRDLVTTHNTVGAAATLLTAVLPGDAGSYGRIVRDPGGAVVGIVEARDATPEQRAIREISTSIYAFSAPALFRSLHDLRPDNAQGELYLTDVIGLLRAAGQTIAAITSPDPDVVLGVNTRVELALVEARMRARILDDLMLSGVTVSDPATTYVEATVRVGQDTTLLPFTFLQGETVIGEDCVIGPQTHVSGSRLGDRVTARACFIAGSEVGDGCRIGPFANLRPGTVLHDNVKIGDFVETKAATLHEGVSAGHLAYLGDAEVGARTNIGAGTITCNYDGRQKHQTFIGADAFVGSDTILVAPVHVDNGAVTAAGSVITDDVPAGALAIGRERQTNKEGWAARRRDEGRGMRDEKGKELHTHPSSLAPHPSSAEGTER</sequence>
<keyword evidence="12 18" id="KW-0511">Multifunctional enzyme</keyword>
<feature type="compositionally biased region" description="Low complexity" evidence="19">
    <location>
        <begin position="495"/>
        <end position="511"/>
    </location>
</feature>
<dbReference type="EC" id="2.7.7.23" evidence="18"/>
<evidence type="ECO:0000256" key="17">
    <source>
        <dbReference type="ARBA" id="ARBA00049628"/>
    </source>
</evidence>
<dbReference type="GO" id="GO:0016020">
    <property type="term" value="C:membrane"/>
    <property type="evidence" value="ECO:0007669"/>
    <property type="project" value="GOC"/>
</dbReference>
<comment type="subcellular location">
    <subcellularLocation>
        <location evidence="1 18">Cytoplasm</location>
    </subcellularLocation>
</comment>
<evidence type="ECO:0000256" key="13">
    <source>
        <dbReference type="ARBA" id="ARBA00023315"/>
    </source>
</evidence>
<evidence type="ECO:0000259" key="20">
    <source>
        <dbReference type="Pfam" id="PF12804"/>
    </source>
</evidence>
<proteinExistence type="inferred from homology"/>
<dbReference type="Pfam" id="PF14602">
    <property type="entry name" value="Hexapep_2"/>
    <property type="match status" value="1"/>
</dbReference>
<dbReference type="GO" id="GO:0009252">
    <property type="term" value="P:peptidoglycan biosynthetic process"/>
    <property type="evidence" value="ECO:0007669"/>
    <property type="project" value="UniProtKB-UniRule"/>
</dbReference>
<feature type="binding site" evidence="18">
    <location>
        <position position="429"/>
    </location>
    <ligand>
        <name>acetyl-CoA</name>
        <dbReference type="ChEBI" id="CHEBI:57288"/>
    </ligand>
</feature>
<evidence type="ECO:0000256" key="19">
    <source>
        <dbReference type="SAM" id="MobiDB-lite"/>
    </source>
</evidence>
<dbReference type="GO" id="GO:0000902">
    <property type="term" value="P:cell morphogenesis"/>
    <property type="evidence" value="ECO:0007669"/>
    <property type="project" value="UniProtKB-UniRule"/>
</dbReference>
<dbReference type="GO" id="GO:0006048">
    <property type="term" value="P:UDP-N-acetylglucosamine biosynthetic process"/>
    <property type="evidence" value="ECO:0007669"/>
    <property type="project" value="UniProtKB-UniPathway"/>
</dbReference>
<dbReference type="InterPro" id="IPR011004">
    <property type="entry name" value="Trimer_LpxA-like_sf"/>
</dbReference>
<feature type="binding site" evidence="18">
    <location>
        <position position="179"/>
    </location>
    <ligand>
        <name>UDP-N-acetyl-alpha-D-glucosamine</name>
        <dbReference type="ChEBI" id="CHEBI:57705"/>
    </ligand>
</feature>
<organism evidence="21">
    <name type="scientific">uncultured Armatimonadetes bacterium</name>
    <dbReference type="NCBI Taxonomy" id="157466"/>
    <lineage>
        <taxon>Bacteria</taxon>
        <taxon>Bacillati</taxon>
        <taxon>Armatimonadota</taxon>
        <taxon>environmental samples</taxon>
    </lineage>
</organism>
<feature type="region of interest" description="Pyrophosphorylase" evidence="18">
    <location>
        <begin position="1"/>
        <end position="254"/>
    </location>
</feature>
<keyword evidence="14 18" id="KW-0961">Cell wall biogenesis/degradation</keyword>
<dbReference type="InterPro" id="IPR001451">
    <property type="entry name" value="Hexapep"/>
</dbReference>
<feature type="compositionally biased region" description="Basic and acidic residues" evidence="19">
    <location>
        <begin position="463"/>
        <end position="494"/>
    </location>
</feature>
<dbReference type="GO" id="GO:0019134">
    <property type="term" value="F:glucosamine-1-phosphate N-acetyltransferase activity"/>
    <property type="evidence" value="ECO:0007669"/>
    <property type="project" value="UniProtKB-UniRule"/>
</dbReference>
<evidence type="ECO:0000256" key="5">
    <source>
        <dbReference type="ARBA" id="ARBA00022679"/>
    </source>
</evidence>
<dbReference type="Pfam" id="PF00132">
    <property type="entry name" value="Hexapep"/>
    <property type="match status" value="1"/>
</dbReference>
<comment type="subunit">
    <text evidence="18">Homotrimer.</text>
</comment>
<evidence type="ECO:0000256" key="4">
    <source>
        <dbReference type="ARBA" id="ARBA00022490"/>
    </source>
</evidence>
<feature type="binding site" evidence="18">
    <location>
        <begin position="101"/>
        <end position="102"/>
    </location>
    <ligand>
        <name>UDP-N-acetyl-alpha-D-glucosamine</name>
        <dbReference type="ChEBI" id="CHEBI:57705"/>
    </ligand>
</feature>
<evidence type="ECO:0000256" key="12">
    <source>
        <dbReference type="ARBA" id="ARBA00023268"/>
    </source>
</evidence>
<dbReference type="Gene3D" id="3.90.550.10">
    <property type="entry name" value="Spore Coat Polysaccharide Biosynthesis Protein SpsA, Chain A"/>
    <property type="match status" value="1"/>
</dbReference>
<evidence type="ECO:0000256" key="3">
    <source>
        <dbReference type="ARBA" id="ARBA00007947"/>
    </source>
</evidence>
<dbReference type="Pfam" id="PF12804">
    <property type="entry name" value="NTP_transf_3"/>
    <property type="match status" value="1"/>
</dbReference>
<evidence type="ECO:0000313" key="21">
    <source>
        <dbReference type="EMBL" id="CAA9296126.1"/>
    </source>
</evidence>
<dbReference type="InterPro" id="IPR050065">
    <property type="entry name" value="GlmU-like"/>
</dbReference>
<comment type="pathway">
    <text evidence="18">Bacterial outer membrane biogenesis; LPS lipid A biosynthesis.</text>
</comment>
<feature type="binding site" evidence="18">
    <location>
        <position position="252"/>
    </location>
    <ligand>
        <name>UDP-N-acetyl-alpha-D-glucosamine</name>
        <dbReference type="ChEBI" id="CHEBI:57705"/>
    </ligand>
</feature>
<evidence type="ECO:0000256" key="6">
    <source>
        <dbReference type="ARBA" id="ARBA00022695"/>
    </source>
</evidence>
<name>A0A6J4K6T9_9BACT</name>
<feature type="region of interest" description="Disordered" evidence="19">
    <location>
        <begin position="462"/>
        <end position="511"/>
    </location>
</feature>
<feature type="binding site" evidence="18">
    <location>
        <position position="252"/>
    </location>
    <ligand>
        <name>Mg(2+)</name>
        <dbReference type="ChEBI" id="CHEBI:18420"/>
    </ligand>
</feature>
<keyword evidence="9 18" id="KW-0460">Magnesium</keyword>
<evidence type="ECO:0000256" key="15">
    <source>
        <dbReference type="ARBA" id="ARBA00048247"/>
    </source>
</evidence>
<feature type="active site" description="Proton acceptor" evidence="18">
    <location>
        <position position="387"/>
    </location>
</feature>